<keyword evidence="3" id="KW-1185">Reference proteome</keyword>
<keyword evidence="2" id="KW-0645">Protease</keyword>
<evidence type="ECO:0000313" key="3">
    <source>
        <dbReference type="Proteomes" id="UP000315167"/>
    </source>
</evidence>
<dbReference type="GO" id="GO:0004180">
    <property type="term" value="F:carboxypeptidase activity"/>
    <property type="evidence" value="ECO:0007669"/>
    <property type="project" value="UniProtKB-KW"/>
</dbReference>
<evidence type="ECO:0000256" key="1">
    <source>
        <dbReference type="SAM" id="SignalP"/>
    </source>
</evidence>
<dbReference type="Proteomes" id="UP000315167">
    <property type="component" value="Unassembled WGS sequence"/>
</dbReference>
<keyword evidence="1" id="KW-0732">Signal</keyword>
<dbReference type="Pfam" id="PF13620">
    <property type="entry name" value="CarboxypepD_reg"/>
    <property type="match status" value="1"/>
</dbReference>
<organism evidence="2 3">
    <name type="scientific">Luteimonas cucumeris</name>
    <dbReference type="NCBI Taxonomy" id="985012"/>
    <lineage>
        <taxon>Bacteria</taxon>
        <taxon>Pseudomonadati</taxon>
        <taxon>Pseudomonadota</taxon>
        <taxon>Gammaproteobacteria</taxon>
        <taxon>Lysobacterales</taxon>
        <taxon>Lysobacteraceae</taxon>
        <taxon>Luteimonas</taxon>
    </lineage>
</organism>
<protein>
    <submittedName>
        <fullName evidence="2">Carboxypeptidase family protein</fullName>
    </submittedName>
</protein>
<dbReference type="SUPFAM" id="SSF49478">
    <property type="entry name" value="Cna protein B-type domain"/>
    <property type="match status" value="1"/>
</dbReference>
<evidence type="ECO:0000313" key="2">
    <source>
        <dbReference type="EMBL" id="TWI01109.1"/>
    </source>
</evidence>
<reference evidence="2 3" key="1">
    <citation type="journal article" date="2015" name="Stand. Genomic Sci.">
        <title>Genomic Encyclopedia of Bacterial and Archaeal Type Strains, Phase III: the genomes of soil and plant-associated and newly described type strains.</title>
        <authorList>
            <person name="Whitman W.B."/>
            <person name="Woyke T."/>
            <person name="Klenk H.P."/>
            <person name="Zhou Y."/>
            <person name="Lilburn T.G."/>
            <person name="Beck B.J."/>
            <person name="De Vos P."/>
            <person name="Vandamme P."/>
            <person name="Eisen J.A."/>
            <person name="Garrity G."/>
            <person name="Hugenholtz P."/>
            <person name="Kyrpides N.C."/>
        </authorList>
    </citation>
    <scope>NUCLEOTIDE SEQUENCE [LARGE SCALE GENOMIC DNA]</scope>
    <source>
        <strain evidence="2 3">CGMCC 1.10821</strain>
    </source>
</reference>
<feature type="signal peptide" evidence="1">
    <location>
        <begin position="1"/>
        <end position="31"/>
    </location>
</feature>
<dbReference type="AlphaFoldDB" id="A0A562L0B4"/>
<dbReference type="OrthoDB" id="6030153at2"/>
<sequence length="107" mass="11429">MIRGSIIRKGMKRIIVALAFGLVFTATGAIAQHSSGNIIGEAVAGDTVVIHGPDNGFHREMEIKEDGKYQVRRVPTGDYTVSVKHADGTLSPPKMVSVRVGSTARVQ</sequence>
<keyword evidence="2" id="KW-0378">Hydrolase</keyword>
<accession>A0A562L0B4</accession>
<dbReference type="Gene3D" id="2.60.40.1120">
    <property type="entry name" value="Carboxypeptidase-like, regulatory domain"/>
    <property type="match status" value="1"/>
</dbReference>
<dbReference type="EMBL" id="VLKN01000006">
    <property type="protein sequence ID" value="TWI01109.1"/>
    <property type="molecule type" value="Genomic_DNA"/>
</dbReference>
<name>A0A562L0B4_9GAMM</name>
<gene>
    <name evidence="2" type="ORF">IP90_02733</name>
</gene>
<keyword evidence="2" id="KW-0121">Carboxypeptidase</keyword>
<feature type="chain" id="PRO_5021802187" evidence="1">
    <location>
        <begin position="32"/>
        <end position="107"/>
    </location>
</feature>
<comment type="caution">
    <text evidence="2">The sequence shown here is derived from an EMBL/GenBank/DDBJ whole genome shotgun (WGS) entry which is preliminary data.</text>
</comment>
<proteinExistence type="predicted"/>